<dbReference type="Pfam" id="PF11095">
    <property type="entry name" value="Gemin7"/>
    <property type="match status" value="1"/>
</dbReference>
<evidence type="ECO:0000256" key="9">
    <source>
        <dbReference type="ARBA" id="ARBA00041506"/>
    </source>
</evidence>
<feature type="transmembrane region" description="Helical" evidence="10">
    <location>
        <begin position="104"/>
        <end position="125"/>
    </location>
</feature>
<feature type="transmembrane region" description="Helical" evidence="10">
    <location>
        <begin position="145"/>
        <end position="162"/>
    </location>
</feature>
<dbReference type="GO" id="GO:0016020">
    <property type="term" value="C:membrane"/>
    <property type="evidence" value="ECO:0007669"/>
    <property type="project" value="UniProtKB-SubCell"/>
</dbReference>
<dbReference type="AlphaFoldDB" id="A0A9Q1INL1"/>
<evidence type="ECO:0000313" key="12">
    <source>
        <dbReference type="Proteomes" id="UP001152622"/>
    </source>
</evidence>
<evidence type="ECO:0000256" key="5">
    <source>
        <dbReference type="ARBA" id="ARBA00022949"/>
    </source>
</evidence>
<evidence type="ECO:0000313" key="11">
    <source>
        <dbReference type="EMBL" id="KAJ8348538.1"/>
    </source>
</evidence>
<dbReference type="PANTHER" id="PTHR14399:SF12">
    <property type="entry name" value="TRANSMEMBRANE PROTEIN 47"/>
    <property type="match status" value="1"/>
</dbReference>
<comment type="subcellular location">
    <subcellularLocation>
        <location evidence="2">Cell junction</location>
        <location evidence="2">Adherens junction</location>
    </subcellularLocation>
    <subcellularLocation>
        <location evidence="1">Membrane</location>
        <topology evidence="1">Multi-pass membrane protein</topology>
    </subcellularLocation>
</comment>
<dbReference type="OrthoDB" id="8655982at2759"/>
<gene>
    <name evidence="11" type="ORF">SKAU_G00271270</name>
</gene>
<evidence type="ECO:0000256" key="2">
    <source>
        <dbReference type="ARBA" id="ARBA00004536"/>
    </source>
</evidence>
<organism evidence="11 12">
    <name type="scientific">Synaphobranchus kaupii</name>
    <name type="common">Kaup's arrowtooth eel</name>
    <dbReference type="NCBI Taxonomy" id="118154"/>
    <lineage>
        <taxon>Eukaryota</taxon>
        <taxon>Metazoa</taxon>
        <taxon>Chordata</taxon>
        <taxon>Craniata</taxon>
        <taxon>Vertebrata</taxon>
        <taxon>Euteleostomi</taxon>
        <taxon>Actinopterygii</taxon>
        <taxon>Neopterygii</taxon>
        <taxon>Teleostei</taxon>
        <taxon>Anguilliformes</taxon>
        <taxon>Synaphobranchidae</taxon>
        <taxon>Synaphobranchus</taxon>
    </lineage>
</organism>
<evidence type="ECO:0000256" key="1">
    <source>
        <dbReference type="ARBA" id="ARBA00004141"/>
    </source>
</evidence>
<name>A0A9Q1INL1_SYNKA</name>
<evidence type="ECO:0000256" key="4">
    <source>
        <dbReference type="ARBA" id="ARBA00022692"/>
    </source>
</evidence>
<dbReference type="GO" id="GO:0034719">
    <property type="term" value="C:SMN-Sm protein complex"/>
    <property type="evidence" value="ECO:0007669"/>
    <property type="project" value="InterPro"/>
</dbReference>
<keyword evidence="7 10" id="KW-0472">Membrane</keyword>
<dbReference type="FunFam" id="1.20.140.150:FF:000010">
    <property type="entry name" value="transmembrane protein 47"/>
    <property type="match status" value="1"/>
</dbReference>
<reference evidence="11" key="1">
    <citation type="journal article" date="2023" name="Science">
        <title>Genome structures resolve the early diversification of teleost fishes.</title>
        <authorList>
            <person name="Parey E."/>
            <person name="Louis A."/>
            <person name="Montfort J."/>
            <person name="Bouchez O."/>
            <person name="Roques C."/>
            <person name="Iampietro C."/>
            <person name="Lluch J."/>
            <person name="Castinel A."/>
            <person name="Donnadieu C."/>
            <person name="Desvignes T."/>
            <person name="Floi Bucao C."/>
            <person name="Jouanno E."/>
            <person name="Wen M."/>
            <person name="Mejri S."/>
            <person name="Dirks R."/>
            <person name="Jansen H."/>
            <person name="Henkel C."/>
            <person name="Chen W.J."/>
            <person name="Zahm M."/>
            <person name="Cabau C."/>
            <person name="Klopp C."/>
            <person name="Thompson A.W."/>
            <person name="Robinson-Rechavi M."/>
            <person name="Braasch I."/>
            <person name="Lecointre G."/>
            <person name="Bobe J."/>
            <person name="Postlethwait J.H."/>
            <person name="Berthelot C."/>
            <person name="Roest Crollius H."/>
            <person name="Guiguen Y."/>
        </authorList>
    </citation>
    <scope>NUCLEOTIDE SEQUENCE</scope>
    <source>
        <strain evidence="11">WJC10195</strain>
    </source>
</reference>
<dbReference type="EMBL" id="JAINUF010000010">
    <property type="protein sequence ID" value="KAJ8348538.1"/>
    <property type="molecule type" value="Genomic_DNA"/>
</dbReference>
<dbReference type="CDD" id="cd11677">
    <property type="entry name" value="Gemin7"/>
    <property type="match status" value="1"/>
</dbReference>
<feature type="transmembrane region" description="Helical" evidence="10">
    <location>
        <begin position="67"/>
        <end position="92"/>
    </location>
</feature>
<comment type="caution">
    <text evidence="11">The sequence shown here is derived from an EMBL/GenBank/DDBJ whole genome shotgun (WGS) entry which is preliminary data.</text>
</comment>
<keyword evidence="12" id="KW-1185">Reference proteome</keyword>
<dbReference type="Pfam" id="PF06653">
    <property type="entry name" value="Claudin_3"/>
    <property type="match status" value="1"/>
</dbReference>
<proteinExistence type="inferred from homology"/>
<keyword evidence="5" id="KW-0965">Cell junction</keyword>
<dbReference type="GO" id="GO:0005912">
    <property type="term" value="C:adherens junction"/>
    <property type="evidence" value="ECO:0007669"/>
    <property type="project" value="UniProtKB-SubCell"/>
</dbReference>
<dbReference type="GO" id="GO:0098609">
    <property type="term" value="P:cell-cell adhesion"/>
    <property type="evidence" value="ECO:0007669"/>
    <property type="project" value="TreeGrafter"/>
</dbReference>
<evidence type="ECO:0000256" key="8">
    <source>
        <dbReference type="ARBA" id="ARBA00039383"/>
    </source>
</evidence>
<evidence type="ECO:0000256" key="10">
    <source>
        <dbReference type="SAM" id="Phobius"/>
    </source>
</evidence>
<dbReference type="InterPro" id="IPR015664">
    <property type="entry name" value="P53_induced"/>
</dbReference>
<protein>
    <recommendedName>
        <fullName evidence="8">Transmembrane protein 47</fullName>
    </recommendedName>
    <alternativeName>
        <fullName evidence="9">Transmembrane 4 superfamily member 10</fullName>
    </alternativeName>
</protein>
<dbReference type="InterPro" id="IPR020338">
    <property type="entry name" value="SMN_gemin7"/>
</dbReference>
<dbReference type="PANTHER" id="PTHR14399">
    <property type="entry name" value="P53-INDUCED PROTEIN RELATED"/>
    <property type="match status" value="1"/>
</dbReference>
<dbReference type="Gene3D" id="2.30.30.100">
    <property type="match status" value="1"/>
</dbReference>
<keyword evidence="6 10" id="KW-1133">Transmembrane helix</keyword>
<dbReference type="Proteomes" id="UP001152622">
    <property type="component" value="Chromosome 10"/>
</dbReference>
<evidence type="ECO:0000256" key="6">
    <source>
        <dbReference type="ARBA" id="ARBA00022989"/>
    </source>
</evidence>
<feature type="transmembrane region" description="Helical" evidence="10">
    <location>
        <begin position="12"/>
        <end position="37"/>
    </location>
</feature>
<keyword evidence="4 10" id="KW-0812">Transmembrane</keyword>
<dbReference type="Gene3D" id="1.20.140.150">
    <property type="match status" value="1"/>
</dbReference>
<dbReference type="InterPro" id="IPR009545">
    <property type="entry name" value="Claudin-like"/>
</dbReference>
<accession>A0A9Q1INL1</accession>
<sequence length="339" mass="37773">MSLNEVSVFRPFKLIAILCVFLALCLDIVAVLSPAWVTAERYALSLWESCREVDDVWQCISTLSSDWQIATLVLLLTGATVTLVAFLIALVSQCKGTHRKHYRTVAIFLFTAVVIQACALVLYPIKFMDSTVLQTYHEFNWGYGLGWGATIFMLGGGVLLCLRTDTYGCRLLCMSSEAWGVAVRRETGLQAPTKAPLETVSHVQGGVFEAGTMRMPVYVLRLPRGPDPNSRGFDPNSPRYISLGPTTISAATESRTDCSLVNEQRTRSVLRERYLRSLLAMSQKQTRFNMYERVLVEAKFGAADIDVLNFQVSDLQTPLGVQKEALIRCPDVISYSFEL</sequence>
<evidence type="ECO:0000256" key="3">
    <source>
        <dbReference type="ARBA" id="ARBA00008691"/>
    </source>
</evidence>
<evidence type="ECO:0000256" key="7">
    <source>
        <dbReference type="ARBA" id="ARBA00023136"/>
    </source>
</evidence>
<comment type="similarity">
    <text evidence="3">Belongs to the TMEM47 family.</text>
</comment>